<reference evidence="4 5" key="1">
    <citation type="submission" date="2016-01" db="EMBL/GenBank/DDBJ databases">
        <title>Complete genome sequence of a soil Actinobacterium, Isoptericola dokdonensis DS-3.</title>
        <authorList>
            <person name="Kwon S.-K."/>
            <person name="Kim J.F."/>
        </authorList>
    </citation>
    <scope>NUCLEOTIDE SEQUENCE [LARGE SCALE GENOMIC DNA]</scope>
    <source>
        <strain evidence="4 5">DS-3</strain>
    </source>
</reference>
<gene>
    <name evidence="4" type="primary">degU_4</name>
    <name evidence="4" type="ORF">I598_2671</name>
</gene>
<dbReference type="InterPro" id="IPR011990">
    <property type="entry name" value="TPR-like_helical_dom_sf"/>
</dbReference>
<dbReference type="KEGG" id="ido:I598_2671"/>
<evidence type="ECO:0000256" key="2">
    <source>
        <dbReference type="ARBA" id="ARBA00022840"/>
    </source>
</evidence>
<dbReference type="InterPro" id="IPR036388">
    <property type="entry name" value="WH-like_DNA-bd_sf"/>
</dbReference>
<organism evidence="4 5">
    <name type="scientific">Isoptericola dokdonensis DS-3</name>
    <dbReference type="NCBI Taxonomy" id="1300344"/>
    <lineage>
        <taxon>Bacteria</taxon>
        <taxon>Bacillati</taxon>
        <taxon>Actinomycetota</taxon>
        <taxon>Actinomycetes</taxon>
        <taxon>Micrococcales</taxon>
        <taxon>Promicromonosporaceae</taxon>
        <taxon>Isoptericola</taxon>
    </lineage>
</organism>
<dbReference type="CDD" id="cd06170">
    <property type="entry name" value="LuxR_C_like"/>
    <property type="match status" value="1"/>
</dbReference>
<keyword evidence="1" id="KW-0547">Nucleotide-binding</keyword>
<dbReference type="Gene3D" id="1.10.10.10">
    <property type="entry name" value="Winged helix-like DNA-binding domain superfamily/Winged helix DNA-binding domain"/>
    <property type="match status" value="1"/>
</dbReference>
<dbReference type="PROSITE" id="PS50043">
    <property type="entry name" value="HTH_LUXR_2"/>
    <property type="match status" value="1"/>
</dbReference>
<dbReference type="GO" id="GO:0003677">
    <property type="term" value="F:DNA binding"/>
    <property type="evidence" value="ECO:0007669"/>
    <property type="project" value="InterPro"/>
</dbReference>
<accession>A0A168FNL5</accession>
<evidence type="ECO:0000313" key="5">
    <source>
        <dbReference type="Proteomes" id="UP000076794"/>
    </source>
</evidence>
<dbReference type="GO" id="GO:0005737">
    <property type="term" value="C:cytoplasm"/>
    <property type="evidence" value="ECO:0007669"/>
    <property type="project" value="TreeGrafter"/>
</dbReference>
<dbReference type="InterPro" id="IPR000792">
    <property type="entry name" value="Tscrpt_reg_LuxR_C"/>
</dbReference>
<feature type="domain" description="HTH luxR-type" evidence="3">
    <location>
        <begin position="904"/>
        <end position="969"/>
    </location>
</feature>
<dbReference type="GO" id="GO:0006355">
    <property type="term" value="P:regulation of DNA-templated transcription"/>
    <property type="evidence" value="ECO:0007669"/>
    <property type="project" value="InterPro"/>
</dbReference>
<proteinExistence type="predicted"/>
<dbReference type="InterPro" id="IPR027417">
    <property type="entry name" value="P-loop_NTPase"/>
</dbReference>
<dbReference type="PANTHER" id="PTHR16305">
    <property type="entry name" value="TESTICULAR SOLUBLE ADENYLYL CYCLASE"/>
    <property type="match status" value="1"/>
</dbReference>
<dbReference type="Proteomes" id="UP000076794">
    <property type="component" value="Chromosome"/>
</dbReference>
<dbReference type="SUPFAM" id="SSF52540">
    <property type="entry name" value="P-loop containing nucleoside triphosphate hydrolases"/>
    <property type="match status" value="1"/>
</dbReference>
<dbReference type="PATRIC" id="fig|1300344.3.peg.2685"/>
<dbReference type="SUPFAM" id="SSF46894">
    <property type="entry name" value="C-terminal effector domain of the bipartite response regulators"/>
    <property type="match status" value="1"/>
</dbReference>
<dbReference type="EMBL" id="CP014209">
    <property type="protein sequence ID" value="ANC32201.1"/>
    <property type="molecule type" value="Genomic_DNA"/>
</dbReference>
<dbReference type="Pfam" id="PF13191">
    <property type="entry name" value="AAA_16"/>
    <property type="match status" value="1"/>
</dbReference>
<dbReference type="Pfam" id="PF00196">
    <property type="entry name" value="GerE"/>
    <property type="match status" value="1"/>
</dbReference>
<protein>
    <submittedName>
        <fullName evidence="4">Transcriptional regulatory protein DegU</fullName>
    </submittedName>
</protein>
<dbReference type="InterPro" id="IPR041664">
    <property type="entry name" value="AAA_16"/>
</dbReference>
<name>A0A168FNL5_9MICO</name>
<dbReference type="AlphaFoldDB" id="A0A168FNL5"/>
<dbReference type="STRING" id="1300344.I598_2671"/>
<sequence length="973" mass="103630">MRRSSQIPLVARTQEVARFRRAFDDAAAGEPGVLLLGGDAGVGKTRLVNHLAALATEAGGRSVVAHCVDLGEVGIPYLPFTEALGLLRDEPDVAQAVAERPALARLLDPNRTPSAGRDDHAERLPLLDGVAGALASAGRSGAPLVLVVEDLHWADPSTRDVLRFLATRLRSEHLLLVGTYRSDDVDRRHPLRPLLAELHRLERVEHVELGTFTPDELREFTTAVNDGPLDEAEFAAVLRRSEGNAFFAEELLAAGPAGTLPWSLADILHARLERLPDPVRQVVRLASVGGRQVREDLLLAAAARTPGLDDGGAVDALRDAVAQQVLGVEQANLAFRHALLAEALYLDLLPGERASTHRAYLAALQDDPALGSPAERAHHALQGHDLSTALSASYDAAAAAQDLLAPAEQLRHLEQVLSLWESVPDAEQRVGTDRVAVALAAAGAASRHGRAARAVQLARRAVAALDGDPGRQASVRVVLARYLMELDEIDAAAAESDLAFAVLDADDGPGPSADLAVALAVRGRVELNRDEDDRAREYLERAVAVAHEVDAPQAETDALASLAIIEVDDPDTAARLVRTALERAREVGDLSTEIRCWSNLAMTHYYAGRLAQACEVLGQGLARARETATIRSMHGIWMQQLDAILRYTTGDLRPTEVPAGVPAADATMIAAAQQYAAVARGDDDVLDRAAALRDRWEVDGFVALVAGGCQVDALTWAGRHDEAVEVAAAVVDHLGAIWSTYFLGRIWISALALAALAGAAEESHAADGAVVQVDRRHRADELLEVARATAERGRPRGGSLGPEGQAWLCRAEAEHARVVAATGGKQADPVVWETTVAAFGYGYRYEVARSRLRWAQALHAAGDVEAGARETLEALAEAERTGARPLAEAAQAWARRARVALPGARRTSSALTEREEEVLALVAKGLSNRQIGERLFISTKTASVHVSNILAKLAVSGRAEAVAVATRRGLLGA</sequence>
<keyword evidence="2" id="KW-0067">ATP-binding</keyword>
<dbReference type="GO" id="GO:0004016">
    <property type="term" value="F:adenylate cyclase activity"/>
    <property type="evidence" value="ECO:0007669"/>
    <property type="project" value="TreeGrafter"/>
</dbReference>
<evidence type="ECO:0000313" key="4">
    <source>
        <dbReference type="EMBL" id="ANC32201.1"/>
    </source>
</evidence>
<dbReference type="GO" id="GO:0005524">
    <property type="term" value="F:ATP binding"/>
    <property type="evidence" value="ECO:0007669"/>
    <property type="project" value="UniProtKB-KW"/>
</dbReference>
<dbReference type="PRINTS" id="PR00038">
    <property type="entry name" value="HTHLUXR"/>
</dbReference>
<dbReference type="InterPro" id="IPR016032">
    <property type="entry name" value="Sig_transdc_resp-reg_C-effctor"/>
</dbReference>
<evidence type="ECO:0000259" key="3">
    <source>
        <dbReference type="PROSITE" id="PS50043"/>
    </source>
</evidence>
<dbReference type="PANTHER" id="PTHR16305:SF35">
    <property type="entry name" value="TRANSCRIPTIONAL ACTIVATOR DOMAIN"/>
    <property type="match status" value="1"/>
</dbReference>
<dbReference type="SUPFAM" id="SSF48452">
    <property type="entry name" value="TPR-like"/>
    <property type="match status" value="1"/>
</dbReference>
<dbReference type="Gene3D" id="1.25.40.10">
    <property type="entry name" value="Tetratricopeptide repeat domain"/>
    <property type="match status" value="1"/>
</dbReference>
<evidence type="ECO:0000256" key="1">
    <source>
        <dbReference type="ARBA" id="ARBA00022741"/>
    </source>
</evidence>
<dbReference type="RefSeq" id="WP_068203362.1">
    <property type="nucleotide sequence ID" value="NZ_CP014209.1"/>
</dbReference>
<dbReference type="SMART" id="SM00421">
    <property type="entry name" value="HTH_LUXR"/>
    <property type="match status" value="1"/>
</dbReference>
<keyword evidence="5" id="KW-1185">Reference proteome</keyword>
<dbReference type="Gene3D" id="3.40.50.300">
    <property type="entry name" value="P-loop containing nucleotide triphosphate hydrolases"/>
    <property type="match status" value="1"/>
</dbReference>